<keyword evidence="2" id="KW-1185">Reference proteome</keyword>
<dbReference type="NCBIfam" id="TIGR03573">
    <property type="entry name" value="WbuX"/>
    <property type="match status" value="1"/>
</dbReference>
<dbReference type="Gene3D" id="3.40.50.620">
    <property type="entry name" value="HUPs"/>
    <property type="match status" value="1"/>
</dbReference>
<name>A0AAE8L066_9PSED</name>
<organism evidence="1 2">
    <name type="scientific">Pseudomonas rhodesiae</name>
    <dbReference type="NCBI Taxonomy" id="76760"/>
    <lineage>
        <taxon>Bacteria</taxon>
        <taxon>Pseudomonadati</taxon>
        <taxon>Pseudomonadota</taxon>
        <taxon>Gammaproteobacteria</taxon>
        <taxon>Pseudomonadales</taxon>
        <taxon>Pseudomonadaceae</taxon>
        <taxon>Pseudomonas</taxon>
    </lineage>
</organism>
<dbReference type="AlphaFoldDB" id="A0AAE8L066"/>
<dbReference type="Proteomes" id="UP000182085">
    <property type="component" value="Chromosome I"/>
</dbReference>
<sequence length="382" mass="44321">MLQNDTYRICTKCVMDTSDKEITFSEEGVCNHCLKFDLVSKSSWFPNEAGAAKWAQIIEEIKQAGKGREYDCVLGLSGGVDSSYLAIKVKDWGLRPLVVHVDAGWNSELAVANIESIVKHCDYDLHTHVVDWEEMRDLHLAYMRAGISNQDVPQDHIFFSSLYHFAIKNGINCMMSGGNLATEGVFPESWHGTAMDAINLKAIHKKFGTRKLKNYKTISFFQYYIWYPFIKKMRTVRPLNYMPYDKEQALQELRDTVGYKPYARKHGESQFTKLFQNYYLPKKFGYDKRRPHLSSLIVSGQMSRETALEKLEDPLYDLDELELDIAYFCKKLRISRAEFDDLMNAPIHSHTDFSTWNGRYRTLKLVQRVIARLTGRRFSVYS</sequence>
<dbReference type="RefSeq" id="WP_034137456.1">
    <property type="nucleotide sequence ID" value="NZ_BQHF01000021.1"/>
</dbReference>
<dbReference type="SUPFAM" id="SSF52402">
    <property type="entry name" value="Adenine nucleotide alpha hydrolases-like"/>
    <property type="match status" value="1"/>
</dbReference>
<protein>
    <submittedName>
        <fullName evidence="1">N-acetyl sugar amidotransferase</fullName>
    </submittedName>
</protein>
<dbReference type="InterPro" id="IPR014729">
    <property type="entry name" value="Rossmann-like_a/b/a_fold"/>
</dbReference>
<reference evidence="1 2" key="1">
    <citation type="submission" date="2016-10" db="EMBL/GenBank/DDBJ databases">
        <authorList>
            <person name="Varghese N."/>
            <person name="Submissions S."/>
        </authorList>
    </citation>
    <scope>NUCLEOTIDE SEQUENCE [LARGE SCALE GENOMIC DNA]</scope>
    <source>
        <strain evidence="1 2">BS2777</strain>
    </source>
</reference>
<gene>
    <name evidence="1" type="ORF">SAMN04490209_3313</name>
</gene>
<evidence type="ECO:0000313" key="2">
    <source>
        <dbReference type="Proteomes" id="UP000182085"/>
    </source>
</evidence>
<proteinExistence type="predicted"/>
<dbReference type="InterPro" id="IPR020022">
    <property type="entry name" value="N-acetyl_sugar_amidoTrfase"/>
</dbReference>
<accession>A0AAE8L066</accession>
<dbReference type="EMBL" id="LT629801">
    <property type="protein sequence ID" value="SDV10628.1"/>
    <property type="molecule type" value="Genomic_DNA"/>
</dbReference>
<evidence type="ECO:0000313" key="1">
    <source>
        <dbReference type="EMBL" id="SDV10628.1"/>
    </source>
</evidence>
<dbReference type="CDD" id="cd01996">
    <property type="entry name" value="AANH_WbpG-like"/>
    <property type="match status" value="1"/>
</dbReference>